<dbReference type="CDD" id="cd01017">
    <property type="entry name" value="AdcA"/>
    <property type="match status" value="1"/>
</dbReference>
<keyword evidence="2 4" id="KW-0813">Transport</keyword>
<dbReference type="AlphaFoldDB" id="A0A6V8NAZ1"/>
<dbReference type="SUPFAM" id="SSF53807">
    <property type="entry name" value="Helical backbone' metal receptor"/>
    <property type="match status" value="1"/>
</dbReference>
<dbReference type="PANTHER" id="PTHR42953:SF3">
    <property type="entry name" value="HIGH-AFFINITY ZINC UPTAKE SYSTEM PROTEIN ZNUA"/>
    <property type="match status" value="1"/>
</dbReference>
<evidence type="ECO:0000256" key="3">
    <source>
        <dbReference type="ARBA" id="ARBA00022729"/>
    </source>
</evidence>
<keyword evidence="7" id="KW-1185">Reference proteome</keyword>
<dbReference type="InterPro" id="IPR006127">
    <property type="entry name" value="ZnuA-like"/>
</dbReference>
<name>A0A6V8NAZ1_9BACT</name>
<protein>
    <submittedName>
        <fullName evidence="6">Periplasmic divalent manganese/zinc-binding lipoprotein</fullName>
    </submittedName>
</protein>
<dbReference type="EMBL" id="BLXZ01000007">
    <property type="protein sequence ID" value="GFO69792.1"/>
    <property type="molecule type" value="Genomic_DNA"/>
</dbReference>
<comment type="similarity">
    <text evidence="1 4">Belongs to the bacterial solute-binding protein 9 family.</text>
</comment>
<keyword evidence="3 5" id="KW-0732">Signal</keyword>
<reference evidence="7" key="1">
    <citation type="submission" date="2020-06" db="EMBL/GenBank/DDBJ databases">
        <title>Draft genomic sequecing of Geomonas sp. Red745.</title>
        <authorList>
            <person name="Itoh H."/>
            <person name="Xu Z.X."/>
            <person name="Ushijima N."/>
            <person name="Masuda Y."/>
            <person name="Shiratori Y."/>
            <person name="Senoo K."/>
        </authorList>
    </citation>
    <scope>NUCLEOTIDE SEQUENCE [LARGE SCALE GENOMIC DNA]</scope>
    <source>
        <strain evidence="7">Red745</strain>
    </source>
</reference>
<evidence type="ECO:0000313" key="7">
    <source>
        <dbReference type="Proteomes" id="UP000587586"/>
    </source>
</evidence>
<dbReference type="PANTHER" id="PTHR42953">
    <property type="entry name" value="HIGH-AFFINITY ZINC UPTAKE SYSTEM PROTEIN ZNUA-RELATED"/>
    <property type="match status" value="1"/>
</dbReference>
<dbReference type="PRINTS" id="PR00690">
    <property type="entry name" value="ADHESNFAMILY"/>
</dbReference>
<dbReference type="GO" id="GO:0007155">
    <property type="term" value="P:cell adhesion"/>
    <property type="evidence" value="ECO:0007669"/>
    <property type="project" value="InterPro"/>
</dbReference>
<dbReference type="InterPro" id="IPR050492">
    <property type="entry name" value="Bact_metal-bind_prot9"/>
</dbReference>
<gene>
    <name evidence="6" type="primary">acdA</name>
    <name evidence="6" type="ORF">GMLC_33710</name>
</gene>
<proteinExistence type="inferred from homology"/>
<feature type="chain" id="PRO_5028187846" evidence="5">
    <location>
        <begin position="20"/>
        <end position="316"/>
    </location>
</feature>
<dbReference type="InterPro" id="IPR006128">
    <property type="entry name" value="Lipoprotein_PsaA-like"/>
</dbReference>
<dbReference type="Proteomes" id="UP000587586">
    <property type="component" value="Unassembled WGS sequence"/>
</dbReference>
<evidence type="ECO:0000256" key="1">
    <source>
        <dbReference type="ARBA" id="ARBA00011028"/>
    </source>
</evidence>
<dbReference type="RefSeq" id="WP_183362376.1">
    <property type="nucleotide sequence ID" value="NZ_BLXZ01000007.1"/>
</dbReference>
<dbReference type="GO" id="GO:0046872">
    <property type="term" value="F:metal ion binding"/>
    <property type="evidence" value="ECO:0007669"/>
    <property type="project" value="InterPro"/>
</dbReference>
<dbReference type="InterPro" id="IPR006129">
    <property type="entry name" value="AdhesinB"/>
</dbReference>
<dbReference type="Gene3D" id="3.40.50.1980">
    <property type="entry name" value="Nitrogenase molybdenum iron protein domain"/>
    <property type="match status" value="2"/>
</dbReference>
<evidence type="ECO:0000256" key="2">
    <source>
        <dbReference type="ARBA" id="ARBA00022448"/>
    </source>
</evidence>
<sequence length="316" mass="35378">MKRALLGTFLMLMILPVLACQKKEGSPTTTEPARGARLSVVTTLYPLYDFTRAVAGDKAEVRLLLPPGIEPHSFEPKPEDMVRVSKADVVVYTNEAMEPWAVKMLKSLTSKPVVVDASKGVELKPAVPVADQEQEHQHQGGKDPHIWLDFGNAQIMVQNIADGLSSKDPANRSFYQANAQAYQQELKKLDDEYRQGLSHCQKREFLHGGHYAFAYLARRYDLKYLSAQAVNPDAEPTPARIAALVKEMRANGLKYIFCEELLSPATAEMIARETGAQVLLLNGAHNISREDFDKKVRFLELMRENLVNLRRGLQCS</sequence>
<comment type="caution">
    <text evidence="6">The sequence shown here is derived from an EMBL/GenBank/DDBJ whole genome shotgun (WGS) entry which is preliminary data.</text>
</comment>
<feature type="signal peptide" evidence="5">
    <location>
        <begin position="1"/>
        <end position="19"/>
    </location>
</feature>
<accession>A0A6V8NAZ1</accession>
<organism evidence="6 7">
    <name type="scientific">Geomonas limicola</name>
    <dbReference type="NCBI Taxonomy" id="2740186"/>
    <lineage>
        <taxon>Bacteria</taxon>
        <taxon>Pseudomonadati</taxon>
        <taxon>Thermodesulfobacteriota</taxon>
        <taxon>Desulfuromonadia</taxon>
        <taxon>Geobacterales</taxon>
        <taxon>Geobacteraceae</taxon>
        <taxon>Geomonas</taxon>
    </lineage>
</organism>
<evidence type="ECO:0000256" key="5">
    <source>
        <dbReference type="SAM" id="SignalP"/>
    </source>
</evidence>
<evidence type="ECO:0000256" key="4">
    <source>
        <dbReference type="RuleBase" id="RU003512"/>
    </source>
</evidence>
<evidence type="ECO:0000313" key="6">
    <source>
        <dbReference type="EMBL" id="GFO69792.1"/>
    </source>
</evidence>
<dbReference type="PRINTS" id="PR00691">
    <property type="entry name" value="ADHESINB"/>
</dbReference>
<dbReference type="Pfam" id="PF01297">
    <property type="entry name" value="ZnuA"/>
    <property type="match status" value="1"/>
</dbReference>
<dbReference type="GO" id="GO:0030001">
    <property type="term" value="P:metal ion transport"/>
    <property type="evidence" value="ECO:0007669"/>
    <property type="project" value="InterPro"/>
</dbReference>
<keyword evidence="6" id="KW-0449">Lipoprotein</keyword>